<dbReference type="PANTHER" id="PTHR21666">
    <property type="entry name" value="PEPTIDASE-RELATED"/>
    <property type="match status" value="1"/>
</dbReference>
<dbReference type="SUPFAM" id="SSF51261">
    <property type="entry name" value="Duplicated hybrid motif"/>
    <property type="match status" value="1"/>
</dbReference>
<keyword evidence="1" id="KW-0732">Signal</keyword>
<dbReference type="PANTHER" id="PTHR21666:SF270">
    <property type="entry name" value="MUREIN HYDROLASE ACTIVATOR ENVC"/>
    <property type="match status" value="1"/>
</dbReference>
<dbReference type="CDD" id="cd12797">
    <property type="entry name" value="M23_peptidase"/>
    <property type="match status" value="1"/>
</dbReference>
<keyword evidence="4" id="KW-1185">Reference proteome</keyword>
<proteinExistence type="predicted"/>
<evidence type="ECO:0000313" key="4">
    <source>
        <dbReference type="Proteomes" id="UP001064971"/>
    </source>
</evidence>
<dbReference type="Pfam" id="PF01551">
    <property type="entry name" value="Peptidase_M23"/>
    <property type="match status" value="1"/>
</dbReference>
<dbReference type="InterPro" id="IPR050570">
    <property type="entry name" value="Cell_wall_metabolism_enzyme"/>
</dbReference>
<sequence>MRRAFIPPVVFTLTAALAACGPLPPAQSTVEHDASVQQPGREALTPYYVFAETPRAHLVSGSTLIGQDRARVPDGRLYLQDRQTGASRLLTPPARFGESFYADGGAFSPDGRTAYTVVNAGGDWTLYAIDTESGAATPILTRQTALEHGLTEAEGKTLTVSPDGRQLAFRGYTIRYDEGLGTITHTNALYLMNLTSRVGAQGAGPSLVKVPIRGTGGLPSPSFDSQGRLVETPGRTPRLSEAVERPFKVQDLGVVGRLPIAGTVALSQSFHGSGYAGGSSWGLGLDFAPRPQGTTMAARSIASGVVKNVYSSGCGVYVVVDHTTTTADTYYCHLVTGSPGTYGMAAGKALYEGQPLGTVGNTGVSTGVHLHVALIQGDVFGLRGRDPTRTGCDIASGNWTVGREYQYLADPC</sequence>
<dbReference type="InterPro" id="IPR011055">
    <property type="entry name" value="Dup_hybrid_motif"/>
</dbReference>
<evidence type="ECO:0000259" key="2">
    <source>
        <dbReference type="Pfam" id="PF01551"/>
    </source>
</evidence>
<feature type="domain" description="M23ase beta-sheet core" evidence="2">
    <location>
        <begin position="284"/>
        <end position="375"/>
    </location>
</feature>
<gene>
    <name evidence="3" type="ORF">DAETH_07310</name>
</gene>
<dbReference type="EMBL" id="AP026560">
    <property type="protein sequence ID" value="BDP40762.1"/>
    <property type="molecule type" value="Genomic_DNA"/>
</dbReference>
<feature type="chain" id="PRO_5045981870" description="M23ase beta-sheet core domain-containing protein" evidence="1">
    <location>
        <begin position="19"/>
        <end position="412"/>
    </location>
</feature>
<dbReference type="Proteomes" id="UP001064971">
    <property type="component" value="Chromosome"/>
</dbReference>
<feature type="signal peptide" evidence="1">
    <location>
        <begin position="1"/>
        <end position="18"/>
    </location>
</feature>
<protein>
    <recommendedName>
        <fullName evidence="2">M23ase beta-sheet core domain-containing protein</fullName>
    </recommendedName>
</protein>
<dbReference type="RefSeq" id="WP_264776573.1">
    <property type="nucleotide sequence ID" value="NZ_AP026560.1"/>
</dbReference>
<dbReference type="Gene3D" id="2.120.10.30">
    <property type="entry name" value="TolB, C-terminal domain"/>
    <property type="match status" value="1"/>
</dbReference>
<dbReference type="PROSITE" id="PS51257">
    <property type="entry name" value="PROKAR_LIPOPROTEIN"/>
    <property type="match status" value="1"/>
</dbReference>
<evidence type="ECO:0000256" key="1">
    <source>
        <dbReference type="SAM" id="SignalP"/>
    </source>
</evidence>
<accession>A0ABM8AAH0</accession>
<dbReference type="Gene3D" id="2.70.70.10">
    <property type="entry name" value="Glucose Permease (Domain IIA)"/>
    <property type="match status" value="1"/>
</dbReference>
<evidence type="ECO:0000313" key="3">
    <source>
        <dbReference type="EMBL" id="BDP40762.1"/>
    </source>
</evidence>
<dbReference type="InterPro" id="IPR011042">
    <property type="entry name" value="6-blade_b-propeller_TolB-like"/>
</dbReference>
<reference evidence="3" key="1">
    <citation type="submission" date="2022-07" db="EMBL/GenBank/DDBJ databases">
        <title>Complete Genome Sequence of the Radioresistant Bacterium Deinococcus aetherius ST0316, Isolated from the Air Dust collected in Lower Stratosphere above Japan.</title>
        <authorList>
            <person name="Satoh K."/>
            <person name="Hagiwara K."/>
            <person name="Katsumata K."/>
            <person name="Kubo A."/>
            <person name="Yokobori S."/>
            <person name="Yamagishi A."/>
            <person name="Oono Y."/>
            <person name="Narumi I."/>
        </authorList>
    </citation>
    <scope>NUCLEOTIDE SEQUENCE</scope>
    <source>
        <strain evidence="3">ST0316</strain>
    </source>
</reference>
<dbReference type="InterPro" id="IPR016047">
    <property type="entry name" value="M23ase_b-sheet_dom"/>
</dbReference>
<name>A0ABM8AAH0_9DEIO</name>
<dbReference type="SUPFAM" id="SSF69304">
    <property type="entry name" value="Tricorn protease N-terminal domain"/>
    <property type="match status" value="1"/>
</dbReference>
<organism evidence="3 4">
    <name type="scientific">Deinococcus aetherius</name>
    <dbReference type="NCBI Taxonomy" id="200252"/>
    <lineage>
        <taxon>Bacteria</taxon>
        <taxon>Thermotogati</taxon>
        <taxon>Deinococcota</taxon>
        <taxon>Deinococci</taxon>
        <taxon>Deinococcales</taxon>
        <taxon>Deinococcaceae</taxon>
        <taxon>Deinococcus</taxon>
    </lineage>
</organism>